<dbReference type="STRING" id="4155.A0A022R723"/>
<feature type="transmembrane region" description="Helical" evidence="9">
    <location>
        <begin position="107"/>
        <end position="127"/>
    </location>
</feature>
<dbReference type="EMBL" id="KI630592">
    <property type="protein sequence ID" value="EYU36026.1"/>
    <property type="molecule type" value="Genomic_DNA"/>
</dbReference>
<feature type="transmembrane region" description="Helical" evidence="9">
    <location>
        <begin position="82"/>
        <end position="101"/>
    </location>
</feature>
<evidence type="ECO:0000256" key="1">
    <source>
        <dbReference type="ARBA" id="ARBA00004141"/>
    </source>
</evidence>
<evidence type="ECO:0000256" key="3">
    <source>
        <dbReference type="ARBA" id="ARBA00022448"/>
    </source>
</evidence>
<dbReference type="GO" id="GO:0009705">
    <property type="term" value="C:plant-type vacuole membrane"/>
    <property type="evidence" value="ECO:0000318"/>
    <property type="project" value="GO_Central"/>
</dbReference>
<reference evidence="10 11" key="1">
    <citation type="journal article" date="2013" name="Proc. Natl. Acad. Sci. U.S.A.">
        <title>Fine-scale variation in meiotic recombination in Mimulus inferred from population shotgun sequencing.</title>
        <authorList>
            <person name="Hellsten U."/>
            <person name="Wright K.M."/>
            <person name="Jenkins J."/>
            <person name="Shu S."/>
            <person name="Yuan Y."/>
            <person name="Wessler S.R."/>
            <person name="Schmutz J."/>
            <person name="Willis J.H."/>
            <person name="Rokhsar D.S."/>
        </authorList>
    </citation>
    <scope>NUCLEOTIDE SEQUENCE [LARGE SCALE GENOMIC DNA]</scope>
    <source>
        <strain evidence="11">cv. DUN x IM62</strain>
    </source>
</reference>
<evidence type="ECO:0000256" key="2">
    <source>
        <dbReference type="ARBA" id="ARBA00007079"/>
    </source>
</evidence>
<keyword evidence="7 9" id="KW-0472">Membrane</keyword>
<keyword evidence="11" id="KW-1185">Reference proteome</keyword>
<evidence type="ECO:0000256" key="8">
    <source>
        <dbReference type="ARBA" id="ARBA00023303"/>
    </source>
</evidence>
<feature type="transmembrane region" description="Helical" evidence="9">
    <location>
        <begin position="192"/>
        <end position="213"/>
    </location>
</feature>
<dbReference type="AlphaFoldDB" id="A0A022R723"/>
<evidence type="ECO:0000313" key="10">
    <source>
        <dbReference type="EMBL" id="EYU36026.1"/>
    </source>
</evidence>
<keyword evidence="4 9" id="KW-0812">Transmembrane</keyword>
<keyword evidence="5 9" id="KW-1133">Transmembrane helix</keyword>
<keyword evidence="8" id="KW-0407">Ion channel</keyword>
<organism evidence="10 11">
    <name type="scientific">Erythranthe guttata</name>
    <name type="common">Yellow monkey flower</name>
    <name type="synonym">Mimulus guttatus</name>
    <dbReference type="NCBI Taxonomy" id="4155"/>
    <lineage>
        <taxon>Eukaryota</taxon>
        <taxon>Viridiplantae</taxon>
        <taxon>Streptophyta</taxon>
        <taxon>Embryophyta</taxon>
        <taxon>Tracheophyta</taxon>
        <taxon>Spermatophyta</taxon>
        <taxon>Magnoliopsida</taxon>
        <taxon>eudicotyledons</taxon>
        <taxon>Gunneridae</taxon>
        <taxon>Pentapetalae</taxon>
        <taxon>asterids</taxon>
        <taxon>lamiids</taxon>
        <taxon>Lamiales</taxon>
        <taxon>Phrymaceae</taxon>
        <taxon>Erythranthe</taxon>
    </lineage>
</organism>
<sequence length="458" mass="50262">MQIESENLDKKVGFFLSGWLWIKGLIEKFFAKLREIAKQIEKTAKDDPRRLIHSLKVGVALTLVSLFYYCQPLYRSFGVSSMWAVMTVVVVFEFSVGATLGKGLNRGMATLVAGGLGIGAHYLAMVAGKTCEPILIGLFVFLQAVASTFIRFFPKVKARYDYGMLIFILTFCLVAISGLRSDEIIEIARKRVLTILVGALTCVVVSVFIYPVWAGEDLHLLVAQHLDKLGHFLEGFGERCLRTIEESDNLVGLNTVLDSKSREEILANFARWEPGHGKFMYRHPWKQYLKIASLTRQCASRVDSLNAYLNSKSHAPKEIQGIISSMSRESGKALRELSLAVETMTRPSPYPNCHVSSLKAASKNLNSLLKSELWGEHANLLQVIPVAAVASLLDDTVTSVEKIADAVDELSSLANFGNAIGGETTEDKSRNGVVTLVGIVIEGSDQVKKGQSSGLQAG</sequence>
<dbReference type="Pfam" id="PF11744">
    <property type="entry name" value="ALMT"/>
    <property type="match status" value="1"/>
</dbReference>
<evidence type="ECO:0000256" key="7">
    <source>
        <dbReference type="ARBA" id="ARBA00023136"/>
    </source>
</evidence>
<evidence type="ECO:0000256" key="4">
    <source>
        <dbReference type="ARBA" id="ARBA00022692"/>
    </source>
</evidence>
<evidence type="ECO:0008006" key="12">
    <source>
        <dbReference type="Google" id="ProtNLM"/>
    </source>
</evidence>
<evidence type="ECO:0000256" key="9">
    <source>
        <dbReference type="SAM" id="Phobius"/>
    </source>
</evidence>
<comment type="subcellular location">
    <subcellularLocation>
        <location evidence="1">Membrane</location>
        <topology evidence="1">Multi-pass membrane protein</topology>
    </subcellularLocation>
</comment>
<dbReference type="GO" id="GO:0015743">
    <property type="term" value="P:malate transport"/>
    <property type="evidence" value="ECO:0007669"/>
    <property type="project" value="InterPro"/>
</dbReference>
<evidence type="ECO:0000313" key="11">
    <source>
        <dbReference type="Proteomes" id="UP000030748"/>
    </source>
</evidence>
<keyword evidence="6" id="KW-0406">Ion transport</keyword>
<proteinExistence type="inferred from homology"/>
<comment type="similarity">
    <text evidence="2">Belongs to the aromatic acid exporter (TC 2.A.85) family.</text>
</comment>
<feature type="transmembrane region" description="Helical" evidence="9">
    <location>
        <begin position="160"/>
        <end position="180"/>
    </location>
</feature>
<keyword evidence="3" id="KW-0813">Transport</keyword>
<dbReference type="InterPro" id="IPR020966">
    <property type="entry name" value="ALMT"/>
</dbReference>
<accession>A0A022R723</accession>
<name>A0A022R723_ERYGU</name>
<dbReference type="PANTHER" id="PTHR31086">
    <property type="entry name" value="ALUMINUM-ACTIVATED MALATE TRANSPORTER 10"/>
    <property type="match status" value="1"/>
</dbReference>
<feature type="transmembrane region" description="Helical" evidence="9">
    <location>
        <begin position="12"/>
        <end position="31"/>
    </location>
</feature>
<evidence type="ECO:0000256" key="5">
    <source>
        <dbReference type="ARBA" id="ARBA00022989"/>
    </source>
</evidence>
<protein>
    <recommendedName>
        <fullName evidence="12">Aluminum-activated malate transporter</fullName>
    </recommendedName>
</protein>
<feature type="transmembrane region" description="Helical" evidence="9">
    <location>
        <begin position="134"/>
        <end position="154"/>
    </location>
</feature>
<dbReference type="PhylomeDB" id="A0A022R723"/>
<evidence type="ECO:0000256" key="6">
    <source>
        <dbReference type="ARBA" id="ARBA00023065"/>
    </source>
</evidence>
<dbReference type="GO" id="GO:0034220">
    <property type="term" value="P:monoatomic ion transmembrane transport"/>
    <property type="evidence" value="ECO:0007669"/>
    <property type="project" value="UniProtKB-KW"/>
</dbReference>
<feature type="transmembrane region" description="Helical" evidence="9">
    <location>
        <begin position="51"/>
        <end position="70"/>
    </location>
</feature>
<dbReference type="Proteomes" id="UP000030748">
    <property type="component" value="Unassembled WGS sequence"/>
</dbReference>
<dbReference type="eggNOG" id="KOG4711">
    <property type="taxonomic scope" value="Eukaryota"/>
</dbReference>
<gene>
    <name evidence="10" type="ORF">MIMGU_mgv1a006083mg</name>
</gene>